<reference evidence="6 7" key="1">
    <citation type="journal article" date="2016" name="Antonie Van Leeuwenhoek">
        <title>Photobacterium sanguinicancri sp. nov. isolated from marine animals.</title>
        <authorList>
            <person name="Gomez-Gil B."/>
            <person name="Roque A."/>
            <person name="Rotllant G."/>
            <person name="Romalde J.L."/>
            <person name="Doce A."/>
            <person name="Eggermont M."/>
            <person name="Defoirdt T."/>
        </authorList>
    </citation>
    <scope>NUCLEOTIDE SEQUENCE [LARGE SCALE GENOMIC DNA]</scope>
    <source>
        <strain evidence="6 7">CAIM 1827</strain>
    </source>
</reference>
<protein>
    <submittedName>
        <fullName evidence="6">Elongation factor 3</fullName>
    </submittedName>
</protein>
<feature type="region of interest" description="Disordered" evidence="4">
    <location>
        <begin position="253"/>
        <end position="279"/>
    </location>
</feature>
<feature type="domain" description="ABC transporter" evidence="5">
    <location>
        <begin position="4"/>
        <end position="238"/>
    </location>
</feature>
<feature type="compositionally biased region" description="Basic and acidic residues" evidence="4">
    <location>
        <begin position="253"/>
        <end position="268"/>
    </location>
</feature>
<dbReference type="Pfam" id="PF00005">
    <property type="entry name" value="ABC_tran"/>
    <property type="match status" value="2"/>
</dbReference>
<gene>
    <name evidence="6" type="ORF">ASV53_13755</name>
</gene>
<dbReference type="PANTHER" id="PTHR19211">
    <property type="entry name" value="ATP-BINDING TRANSPORT PROTEIN-RELATED"/>
    <property type="match status" value="1"/>
</dbReference>
<accession>A0ABX4FYA5</accession>
<dbReference type="InterPro" id="IPR003439">
    <property type="entry name" value="ABC_transporter-like_ATP-bd"/>
</dbReference>
<dbReference type="PROSITE" id="PS50893">
    <property type="entry name" value="ABC_TRANSPORTER_2"/>
    <property type="match status" value="1"/>
</dbReference>
<evidence type="ECO:0000256" key="4">
    <source>
        <dbReference type="SAM" id="MobiDB-lite"/>
    </source>
</evidence>
<keyword evidence="6" id="KW-0251">Elongation factor</keyword>
<proteinExistence type="predicted"/>
<organism evidence="6 7">
    <name type="scientific">Photobacterium sanguinicancri</name>
    <dbReference type="NCBI Taxonomy" id="875932"/>
    <lineage>
        <taxon>Bacteria</taxon>
        <taxon>Pseudomonadati</taxon>
        <taxon>Pseudomonadota</taxon>
        <taxon>Gammaproteobacteria</taxon>
        <taxon>Vibrionales</taxon>
        <taxon>Vibrionaceae</taxon>
        <taxon>Photobacterium</taxon>
    </lineage>
</organism>
<dbReference type="InterPro" id="IPR050611">
    <property type="entry name" value="ABCF"/>
</dbReference>
<dbReference type="InterPro" id="IPR003593">
    <property type="entry name" value="AAA+_ATPase"/>
</dbReference>
<evidence type="ECO:0000259" key="5">
    <source>
        <dbReference type="PROSITE" id="PS50893"/>
    </source>
</evidence>
<dbReference type="EMBL" id="NOIF01000086">
    <property type="protein sequence ID" value="OZS43340.1"/>
    <property type="molecule type" value="Genomic_DNA"/>
</dbReference>
<dbReference type="PANTHER" id="PTHR19211:SF6">
    <property type="entry name" value="BLL7188 PROTEIN"/>
    <property type="match status" value="1"/>
</dbReference>
<sequence>MPALFTHKLSFQLDTGEWLFRDLNFSLTNRLTGMVGRNGVGKSVFLSLLLGETCPTLGNVTRQGKVAHYSQLPSELLSSKRQIAEFLGIKKKLIALQAIEQGSCEQRDFDLIGEDWDIEAQTLSVLKALRIDASLDDYCHSLSGGQLALLQLHLLFQSDADILLLDEPSNHLDSQSRAWLIEQLNQFDGQVLLISHDRELLRHVDAIYQLTGLGLGYFKGNYDVFLAQSSAKSEALDKKILYLSAEQRRLERQAQVNKEKAQQREAHGNKLRKTGSQPKILLDAMKDKAGQSRSAAVTNQQNQQERNLDKLQVLKKQREQLKPQALYLQQSTAVKKRSLLNVEKCQLKYGSGNPLSFTLSHAERCYLQGDNGCGKSTLLKAIQGAHTDYTGTIKLNVDTVYLDQHFGLLEIESTLLESLFKRSDGLTESDARILLAGIGFRRDAVYRKVVCLSGGEKMKLAMLIVSHAAHSPLLLLDEPDNHLDIESKQILAAALNDYRGAFILVSHDGDFVAEVGVNKTIFM</sequence>
<keyword evidence="6" id="KW-0648">Protein biosynthesis</keyword>
<dbReference type="SUPFAM" id="SSF52540">
    <property type="entry name" value="P-loop containing nucleoside triphosphate hydrolases"/>
    <property type="match status" value="2"/>
</dbReference>
<evidence type="ECO:0000256" key="1">
    <source>
        <dbReference type="ARBA" id="ARBA00022737"/>
    </source>
</evidence>
<evidence type="ECO:0000256" key="2">
    <source>
        <dbReference type="ARBA" id="ARBA00022741"/>
    </source>
</evidence>
<dbReference type="GO" id="GO:0003746">
    <property type="term" value="F:translation elongation factor activity"/>
    <property type="evidence" value="ECO:0007669"/>
    <property type="project" value="UniProtKB-KW"/>
</dbReference>
<dbReference type="InterPro" id="IPR027417">
    <property type="entry name" value="P-loop_NTPase"/>
</dbReference>
<dbReference type="Gene3D" id="3.40.50.300">
    <property type="entry name" value="P-loop containing nucleotide triphosphate hydrolases"/>
    <property type="match status" value="2"/>
</dbReference>
<evidence type="ECO:0000256" key="3">
    <source>
        <dbReference type="ARBA" id="ARBA00022840"/>
    </source>
</evidence>
<name>A0ABX4FYA5_9GAMM</name>
<comment type="caution">
    <text evidence="6">The sequence shown here is derived from an EMBL/GenBank/DDBJ whole genome shotgun (WGS) entry which is preliminary data.</text>
</comment>
<dbReference type="Proteomes" id="UP000215999">
    <property type="component" value="Unassembled WGS sequence"/>
</dbReference>
<dbReference type="SMART" id="SM00382">
    <property type="entry name" value="AAA"/>
    <property type="match status" value="2"/>
</dbReference>
<keyword evidence="1" id="KW-0677">Repeat</keyword>
<evidence type="ECO:0000313" key="7">
    <source>
        <dbReference type="Proteomes" id="UP000215999"/>
    </source>
</evidence>
<keyword evidence="3" id="KW-0067">ATP-binding</keyword>
<dbReference type="RefSeq" id="WP_094957481.1">
    <property type="nucleotide sequence ID" value="NZ_NOIF01000086.1"/>
</dbReference>
<keyword evidence="7" id="KW-1185">Reference proteome</keyword>
<evidence type="ECO:0000313" key="6">
    <source>
        <dbReference type="EMBL" id="OZS43340.1"/>
    </source>
</evidence>
<keyword evidence="2" id="KW-0547">Nucleotide-binding</keyword>